<protein>
    <submittedName>
        <fullName evidence="2">Plasmid stabilization protein</fullName>
    </submittedName>
</protein>
<keyword evidence="1" id="KW-1277">Toxin-antitoxin system</keyword>
<name>A0A106BSI3_THIDE</name>
<organism evidence="2 3">
    <name type="scientific">Thiobacillus denitrificans</name>
    <dbReference type="NCBI Taxonomy" id="36861"/>
    <lineage>
        <taxon>Bacteria</taxon>
        <taxon>Pseudomonadati</taxon>
        <taxon>Pseudomonadota</taxon>
        <taxon>Betaproteobacteria</taxon>
        <taxon>Nitrosomonadales</taxon>
        <taxon>Thiobacillaceae</taxon>
        <taxon>Thiobacillus</taxon>
    </lineage>
</organism>
<keyword evidence="3" id="KW-1185">Reference proteome</keyword>
<dbReference type="Gene3D" id="3.30.2310.20">
    <property type="entry name" value="RelE-like"/>
    <property type="match status" value="1"/>
</dbReference>
<dbReference type="InterPro" id="IPR035093">
    <property type="entry name" value="RelE/ParE_toxin_dom_sf"/>
</dbReference>
<sequence>MSYQVRLAPRAADDLQRLFDFLAEHDLPAAEDARVAIGKAIEFLQTFPFACRKAASDQPLLREMVIEFGQAGYVALYEIENPGMVTVLAVRHQRESDFH</sequence>
<dbReference type="OrthoDB" id="121597at2"/>
<proteinExistence type="predicted"/>
<dbReference type="EMBL" id="LDUG01000014">
    <property type="protein sequence ID" value="KVW97853.1"/>
    <property type="molecule type" value="Genomic_DNA"/>
</dbReference>
<comment type="caution">
    <text evidence="2">The sequence shown here is derived from an EMBL/GenBank/DDBJ whole genome shotgun (WGS) entry which is preliminary data.</text>
</comment>
<dbReference type="PATRIC" id="fig|36861.3.peg.179"/>
<evidence type="ECO:0000256" key="1">
    <source>
        <dbReference type="ARBA" id="ARBA00022649"/>
    </source>
</evidence>
<dbReference type="AlphaFoldDB" id="A0A106BSI3"/>
<evidence type="ECO:0000313" key="2">
    <source>
        <dbReference type="EMBL" id="KVW97853.1"/>
    </source>
</evidence>
<dbReference type="InterPro" id="IPR007712">
    <property type="entry name" value="RelE/ParE_toxin"/>
</dbReference>
<reference evidence="2 3" key="1">
    <citation type="journal article" date="2015" name="Appl. Environ. Microbiol.">
        <title>Aerobic and Anaerobic Thiosulfate Oxidation by a Cold-Adapted, Subglacial Chemoautotroph.</title>
        <authorList>
            <person name="Harrold Z.R."/>
            <person name="Skidmore M.L."/>
            <person name="Hamilton T.L."/>
            <person name="Desch L."/>
            <person name="Amada K."/>
            <person name="van Gelder W."/>
            <person name="Glover K."/>
            <person name="Roden E.E."/>
            <person name="Boyd E.S."/>
        </authorList>
    </citation>
    <scope>NUCLEOTIDE SEQUENCE [LARGE SCALE GENOMIC DNA]</scope>
    <source>
        <strain evidence="2 3">RG</strain>
    </source>
</reference>
<dbReference type="RefSeq" id="WP_059752046.1">
    <property type="nucleotide sequence ID" value="NZ_LDUG01000014.1"/>
</dbReference>
<dbReference type="Proteomes" id="UP000064243">
    <property type="component" value="Unassembled WGS sequence"/>
</dbReference>
<gene>
    <name evidence="2" type="ORF">ABW22_03655</name>
</gene>
<accession>A0A106BSI3</accession>
<evidence type="ECO:0000313" key="3">
    <source>
        <dbReference type="Proteomes" id="UP000064243"/>
    </source>
</evidence>
<dbReference type="Pfam" id="PF05016">
    <property type="entry name" value="ParE_toxin"/>
    <property type="match status" value="1"/>
</dbReference>